<keyword evidence="4" id="KW-1185">Reference proteome</keyword>
<protein>
    <submittedName>
        <fullName evidence="3">NAD(P)-dependent dehydrogenase, short-chain alcohol dehydrogenase family</fullName>
    </submittedName>
</protein>
<evidence type="ECO:0000313" key="3">
    <source>
        <dbReference type="EMBL" id="SHI50658.1"/>
    </source>
</evidence>
<dbReference type="RefSeq" id="WP_025830729.1">
    <property type="nucleotide sequence ID" value="NZ_FQZN01000003.1"/>
</dbReference>
<dbReference type="PRINTS" id="PR00080">
    <property type="entry name" value="SDRFAMILY"/>
</dbReference>
<evidence type="ECO:0000256" key="2">
    <source>
        <dbReference type="ARBA" id="ARBA00023002"/>
    </source>
</evidence>
<dbReference type="SUPFAM" id="SSF51735">
    <property type="entry name" value="NAD(P)-binding Rossmann-fold domains"/>
    <property type="match status" value="1"/>
</dbReference>
<evidence type="ECO:0000256" key="1">
    <source>
        <dbReference type="ARBA" id="ARBA00006484"/>
    </source>
</evidence>
<dbReference type="Pfam" id="PF13561">
    <property type="entry name" value="adh_short_C2"/>
    <property type="match status" value="1"/>
</dbReference>
<dbReference type="EMBL" id="FQZN01000003">
    <property type="protein sequence ID" value="SHI50658.1"/>
    <property type="molecule type" value="Genomic_DNA"/>
</dbReference>
<dbReference type="PROSITE" id="PS00061">
    <property type="entry name" value="ADH_SHORT"/>
    <property type="match status" value="1"/>
</dbReference>
<name>A0A1M6BQ31_9BACE</name>
<dbReference type="InterPro" id="IPR002347">
    <property type="entry name" value="SDR_fam"/>
</dbReference>
<dbReference type="InterPro" id="IPR036291">
    <property type="entry name" value="NAD(P)-bd_dom_sf"/>
</dbReference>
<reference evidence="4" key="1">
    <citation type="submission" date="2016-11" db="EMBL/GenBank/DDBJ databases">
        <authorList>
            <person name="Varghese N."/>
            <person name="Submissions S."/>
        </authorList>
    </citation>
    <scope>NUCLEOTIDE SEQUENCE [LARGE SCALE GENOMIC DNA]</scope>
    <source>
        <strain evidence="4">DSM 26884</strain>
    </source>
</reference>
<comment type="similarity">
    <text evidence="1">Belongs to the short-chain dehydrogenases/reductases (SDR) family.</text>
</comment>
<dbReference type="GeneID" id="92710911"/>
<dbReference type="FunFam" id="3.40.50.720:FF:000084">
    <property type="entry name" value="Short-chain dehydrogenase reductase"/>
    <property type="match status" value="1"/>
</dbReference>
<gene>
    <name evidence="3" type="ORF">SAMN05444350_10392</name>
</gene>
<sequence length="235" mass="25474">MEYKDKVAVVTGGAHGIGKCVAEEFRKRGASVAVIDVREGDHFVGDISKKEVLEAFADEVIGKYGKVDFIINNALPLMKGLDECTWEEFQYALAVGVTAPFYLVKLLAPYLAEGASIVNISSSRDRMSQPQTESYTAAKGGIAALTHALAITLRGKARVNSISLGWIDTDFKEYDGSDARQQPAGRVGNPMDIANMVLFLCSDKAGFITGENICIDGGMTRQMIYHGDHGWSLTE</sequence>
<dbReference type="PANTHER" id="PTHR24321">
    <property type="entry name" value="DEHYDROGENASES, SHORT CHAIN"/>
    <property type="match status" value="1"/>
</dbReference>
<organism evidence="3 4">
    <name type="scientific">Bacteroides stercorirosoris</name>
    <dbReference type="NCBI Taxonomy" id="871324"/>
    <lineage>
        <taxon>Bacteria</taxon>
        <taxon>Pseudomonadati</taxon>
        <taxon>Bacteroidota</taxon>
        <taxon>Bacteroidia</taxon>
        <taxon>Bacteroidales</taxon>
        <taxon>Bacteroidaceae</taxon>
        <taxon>Bacteroides</taxon>
    </lineage>
</organism>
<dbReference type="AlphaFoldDB" id="A0A1M6BQ31"/>
<accession>A0A1M6BQ31</accession>
<dbReference type="eggNOG" id="COG1028">
    <property type="taxonomic scope" value="Bacteria"/>
</dbReference>
<evidence type="ECO:0000313" key="4">
    <source>
        <dbReference type="Proteomes" id="UP000184192"/>
    </source>
</evidence>
<dbReference type="GO" id="GO:0016491">
    <property type="term" value="F:oxidoreductase activity"/>
    <property type="evidence" value="ECO:0007669"/>
    <property type="project" value="UniProtKB-KW"/>
</dbReference>
<keyword evidence="2" id="KW-0560">Oxidoreductase</keyword>
<dbReference type="PRINTS" id="PR00081">
    <property type="entry name" value="GDHRDH"/>
</dbReference>
<dbReference type="PANTHER" id="PTHR24321:SF8">
    <property type="entry name" value="ESTRADIOL 17-BETA-DEHYDROGENASE 8-RELATED"/>
    <property type="match status" value="1"/>
</dbReference>
<dbReference type="InterPro" id="IPR020904">
    <property type="entry name" value="Sc_DH/Rdtase_CS"/>
</dbReference>
<dbReference type="Proteomes" id="UP000184192">
    <property type="component" value="Unassembled WGS sequence"/>
</dbReference>
<dbReference type="Gene3D" id="3.40.50.720">
    <property type="entry name" value="NAD(P)-binding Rossmann-like Domain"/>
    <property type="match status" value="1"/>
</dbReference>
<proteinExistence type="inferred from homology"/>